<dbReference type="Pfam" id="PF13193">
    <property type="entry name" value="AMP-binding_C"/>
    <property type="match status" value="1"/>
</dbReference>
<dbReference type="Proteomes" id="UP000638263">
    <property type="component" value="Unassembled WGS sequence"/>
</dbReference>
<dbReference type="PANTHER" id="PTHR43201:SF5">
    <property type="entry name" value="MEDIUM-CHAIN ACYL-COA LIGASE ACSF2, MITOCHONDRIAL"/>
    <property type="match status" value="1"/>
</dbReference>
<dbReference type="Pfam" id="PF00501">
    <property type="entry name" value="AMP-binding"/>
    <property type="match status" value="1"/>
</dbReference>
<dbReference type="PANTHER" id="PTHR43201">
    <property type="entry name" value="ACYL-COA SYNTHETASE"/>
    <property type="match status" value="1"/>
</dbReference>
<organism evidence="5 6">
    <name type="scientific">Nocardia jinanensis</name>
    <dbReference type="NCBI Taxonomy" id="382504"/>
    <lineage>
        <taxon>Bacteria</taxon>
        <taxon>Bacillati</taxon>
        <taxon>Actinomycetota</taxon>
        <taxon>Actinomycetes</taxon>
        <taxon>Mycobacteriales</taxon>
        <taxon>Nocardiaceae</taxon>
        <taxon>Nocardia</taxon>
    </lineage>
</organism>
<evidence type="ECO:0000313" key="6">
    <source>
        <dbReference type="Proteomes" id="UP000638263"/>
    </source>
</evidence>
<feature type="domain" description="AMP-binding enzyme C-terminal" evidence="4">
    <location>
        <begin position="438"/>
        <end position="517"/>
    </location>
</feature>
<dbReference type="AlphaFoldDB" id="A0A917VSI0"/>
<dbReference type="GO" id="GO:0031956">
    <property type="term" value="F:medium-chain fatty acid-CoA ligase activity"/>
    <property type="evidence" value="ECO:0007669"/>
    <property type="project" value="TreeGrafter"/>
</dbReference>
<comment type="similarity">
    <text evidence="1">Belongs to the ATP-dependent AMP-binding enzyme family.</text>
</comment>
<keyword evidence="2 5" id="KW-0436">Ligase</keyword>
<dbReference type="SUPFAM" id="SSF56801">
    <property type="entry name" value="Acetyl-CoA synthetase-like"/>
    <property type="match status" value="1"/>
</dbReference>
<dbReference type="InterPro" id="IPR025110">
    <property type="entry name" value="AMP-bd_C"/>
</dbReference>
<evidence type="ECO:0000256" key="1">
    <source>
        <dbReference type="ARBA" id="ARBA00006432"/>
    </source>
</evidence>
<sequence length="533" mass="57085">MTPTDSMFVSGSDEREGTGLPAIWHQVEIAAGQHPETVLLEDQQDRRMTAADFRRAVLRVAAGFYELGVGPGTRVMWQLPTSIEAVVTCLAFHRLGAVQNPLIPVLREAEIGYFHRKFGSVLAVVPSEWRGFRHADVVRSFAGAGTVLEVDHRTAGPGELALPQADPALLPPPRPSDEPRWLYTTSGSTARPKGVWHTDDSVLAASRSLDSQFTIGPDDIFPMAYPFAHIGGMVWLLTALRTGARLVLFDVFDPATTPQAMARAGATLLGSATPFFAAAVAAQRKQAGERLFPRLRHCIGGGAPVHPDLHTAARDELGGAGVSNGYGLTEFPSIGYPPADDDEAMRMSAWRPGQGVEIRIVDPQGRDVGMGEGELRLAGPQRCAGYLDPETDGEPFDEFGFVRTGDLARRHGSAGLVRITGRIKEIIVRNGENISMSEVEDALVEHPGVLDAAVVGRADTTRGEIVHALIVAEPGTLLDQLTVDVLRAHCRARGLAPFKAPDSVQIVATLPRNAMGKLSRAELALLAGDSAPS</sequence>
<dbReference type="Gene3D" id="3.30.300.30">
    <property type="match status" value="1"/>
</dbReference>
<proteinExistence type="inferred from homology"/>
<keyword evidence="6" id="KW-1185">Reference proteome</keyword>
<dbReference type="InterPro" id="IPR042099">
    <property type="entry name" value="ANL_N_sf"/>
</dbReference>
<dbReference type="GO" id="GO:0006631">
    <property type="term" value="P:fatty acid metabolic process"/>
    <property type="evidence" value="ECO:0007669"/>
    <property type="project" value="TreeGrafter"/>
</dbReference>
<reference evidence="5" key="1">
    <citation type="journal article" date="2014" name="Int. J. Syst. Evol. Microbiol.">
        <title>Complete genome sequence of Corynebacterium casei LMG S-19264T (=DSM 44701T), isolated from a smear-ripened cheese.</title>
        <authorList>
            <consortium name="US DOE Joint Genome Institute (JGI-PGF)"/>
            <person name="Walter F."/>
            <person name="Albersmeier A."/>
            <person name="Kalinowski J."/>
            <person name="Ruckert C."/>
        </authorList>
    </citation>
    <scope>NUCLEOTIDE SEQUENCE</scope>
    <source>
        <strain evidence="5">CGMCC 4.3508</strain>
    </source>
</reference>
<feature type="domain" description="AMP-dependent synthetase/ligase" evidence="3">
    <location>
        <begin position="29"/>
        <end position="387"/>
    </location>
</feature>
<evidence type="ECO:0000256" key="2">
    <source>
        <dbReference type="ARBA" id="ARBA00022598"/>
    </source>
</evidence>
<evidence type="ECO:0000259" key="3">
    <source>
        <dbReference type="Pfam" id="PF00501"/>
    </source>
</evidence>
<dbReference type="InterPro" id="IPR045851">
    <property type="entry name" value="AMP-bd_C_sf"/>
</dbReference>
<accession>A0A917VSI0</accession>
<dbReference type="EMBL" id="BMMH01000005">
    <property type="protein sequence ID" value="GGL13341.1"/>
    <property type="molecule type" value="Genomic_DNA"/>
</dbReference>
<evidence type="ECO:0000313" key="5">
    <source>
        <dbReference type="EMBL" id="GGL13341.1"/>
    </source>
</evidence>
<dbReference type="InterPro" id="IPR000873">
    <property type="entry name" value="AMP-dep_synth/lig_dom"/>
</dbReference>
<gene>
    <name evidence="5" type="ORF">GCM10011588_29700</name>
</gene>
<evidence type="ECO:0000259" key="4">
    <source>
        <dbReference type="Pfam" id="PF13193"/>
    </source>
</evidence>
<dbReference type="RefSeq" id="WP_189094279.1">
    <property type="nucleotide sequence ID" value="NZ_BMMH01000005.1"/>
</dbReference>
<protein>
    <submittedName>
        <fullName evidence="5">Cyclohexanecarboxylate-CoA ligase</fullName>
    </submittedName>
</protein>
<dbReference type="Gene3D" id="3.40.50.12780">
    <property type="entry name" value="N-terminal domain of ligase-like"/>
    <property type="match status" value="1"/>
</dbReference>
<name>A0A917VSI0_9NOCA</name>
<reference evidence="5" key="2">
    <citation type="submission" date="2020-09" db="EMBL/GenBank/DDBJ databases">
        <authorList>
            <person name="Sun Q."/>
            <person name="Zhou Y."/>
        </authorList>
    </citation>
    <scope>NUCLEOTIDE SEQUENCE</scope>
    <source>
        <strain evidence="5">CGMCC 4.3508</strain>
    </source>
</reference>
<comment type="caution">
    <text evidence="5">The sequence shown here is derived from an EMBL/GenBank/DDBJ whole genome shotgun (WGS) entry which is preliminary data.</text>
</comment>